<sequence>MSVSRTHSHTHSRSWSKSPSAPNANNDNSIAEPDSIAPEPKTETVLTGERTDFSLFLGGLGLSTRVEDIIQVFKPYGEVKNVDIKQGYAFVDLVGDVDAAIINVNGKPFGGSSHNVRVEKARNNADVRRREKERQTAANEHQREVLFIVGYDPNHLDHHNFRKMLEKYGKIIRLDFIRSYSFVQYENLADAVRAQKELNNYPYEGTPIRVQFSTRGVVQQSTPRPAQDRNRPYSRGSNSNYYRDRQTNISRDYSDRDRDRRTSNRPYIPDYRQPQQRLPSPVDSNRILQSPAVLAQLLKVIEHGRHSRSKSHSNNRDRRSRSRSRSRDIRPRSHSRDRRRSQRSRDRSFNRNRRSSLSNSRSRSRSRLGSLSPRRSRSPPRRSDMSWNQRQGENSWQDNNTNLINIYDIAQQQVNFRCIIGQDVLLSDSKNFGNGDRRGERFSRARADYIQ</sequence>
<feature type="region of interest" description="Disordered" evidence="3">
    <location>
        <begin position="212"/>
        <end position="283"/>
    </location>
</feature>
<feature type="compositionally biased region" description="Polar residues" evidence="3">
    <location>
        <begin position="387"/>
        <end position="398"/>
    </location>
</feature>
<protein>
    <recommendedName>
        <fullName evidence="4">RRM domain-containing protein</fullName>
    </recommendedName>
</protein>
<dbReference type="InterPro" id="IPR000504">
    <property type="entry name" value="RRM_dom"/>
</dbReference>
<dbReference type="PANTHER" id="PTHR48025">
    <property type="entry name" value="OS02G0815200 PROTEIN"/>
    <property type="match status" value="1"/>
</dbReference>
<reference evidence="5 6" key="1">
    <citation type="submission" date="2019-03" db="EMBL/GenBank/DDBJ databases">
        <title>Single cell metagenomics reveals metabolic interactions within the superorganism composed of flagellate Streblomastix strix and complex community of Bacteroidetes bacteria on its surface.</title>
        <authorList>
            <person name="Treitli S.C."/>
            <person name="Kolisko M."/>
            <person name="Husnik F."/>
            <person name="Keeling P."/>
            <person name="Hampl V."/>
        </authorList>
    </citation>
    <scope>NUCLEOTIDE SEQUENCE [LARGE SCALE GENOMIC DNA]</scope>
    <source>
        <strain evidence="5">ST1C</strain>
    </source>
</reference>
<feature type="region of interest" description="Disordered" evidence="3">
    <location>
        <begin position="302"/>
        <end position="398"/>
    </location>
</feature>
<proteinExistence type="predicted"/>
<feature type="compositionally biased region" description="Polar residues" evidence="3">
    <location>
        <begin position="273"/>
        <end position="283"/>
    </location>
</feature>
<dbReference type="InterPro" id="IPR035979">
    <property type="entry name" value="RBD_domain_sf"/>
</dbReference>
<feature type="compositionally biased region" description="Basic and acidic residues" evidence="3">
    <location>
        <begin position="435"/>
        <end position="451"/>
    </location>
</feature>
<dbReference type="GO" id="GO:0003729">
    <property type="term" value="F:mRNA binding"/>
    <property type="evidence" value="ECO:0007669"/>
    <property type="project" value="TreeGrafter"/>
</dbReference>
<dbReference type="Pfam" id="PF00076">
    <property type="entry name" value="RRM_1"/>
    <property type="match status" value="2"/>
</dbReference>
<feature type="compositionally biased region" description="Basic residues" evidence="3">
    <location>
        <begin position="332"/>
        <end position="342"/>
    </location>
</feature>
<gene>
    <name evidence="5" type="ORF">EZS28_006976</name>
</gene>
<feature type="compositionally biased region" description="Basic and acidic residues" evidence="3">
    <location>
        <begin position="242"/>
        <end position="262"/>
    </location>
</feature>
<feature type="domain" description="RRM" evidence="4">
    <location>
        <begin position="53"/>
        <end position="123"/>
    </location>
</feature>
<dbReference type="AlphaFoldDB" id="A0A5J4WSE0"/>
<keyword evidence="1 2" id="KW-0694">RNA-binding</keyword>
<evidence type="ECO:0000256" key="1">
    <source>
        <dbReference type="ARBA" id="ARBA00022884"/>
    </source>
</evidence>
<evidence type="ECO:0000313" key="6">
    <source>
        <dbReference type="Proteomes" id="UP000324800"/>
    </source>
</evidence>
<dbReference type="InterPro" id="IPR050502">
    <property type="entry name" value="Euk_RNA-bind_prot"/>
</dbReference>
<feature type="region of interest" description="Disordered" evidence="3">
    <location>
        <begin position="431"/>
        <end position="451"/>
    </location>
</feature>
<dbReference type="OrthoDB" id="5970at2759"/>
<evidence type="ECO:0000259" key="4">
    <source>
        <dbReference type="PROSITE" id="PS50102"/>
    </source>
</evidence>
<dbReference type="CDD" id="cd00590">
    <property type="entry name" value="RRM_SF"/>
    <property type="match status" value="1"/>
</dbReference>
<dbReference type="InterPro" id="IPR012677">
    <property type="entry name" value="Nucleotide-bd_a/b_plait_sf"/>
</dbReference>
<feature type="region of interest" description="Disordered" evidence="3">
    <location>
        <begin position="1"/>
        <end position="44"/>
    </location>
</feature>
<dbReference type="SMART" id="SM00360">
    <property type="entry name" value="RRM"/>
    <property type="match status" value="2"/>
</dbReference>
<accession>A0A5J4WSE0</accession>
<comment type="caution">
    <text evidence="5">The sequence shown here is derived from an EMBL/GenBank/DDBJ whole genome shotgun (WGS) entry which is preliminary data.</text>
</comment>
<feature type="compositionally biased region" description="Low complexity" evidence="3">
    <location>
        <begin position="355"/>
        <end position="373"/>
    </location>
</feature>
<dbReference type="Gene3D" id="3.30.70.330">
    <property type="match status" value="2"/>
</dbReference>
<dbReference type="PANTHER" id="PTHR48025:SF1">
    <property type="entry name" value="RRM DOMAIN-CONTAINING PROTEIN"/>
    <property type="match status" value="1"/>
</dbReference>
<feature type="compositionally biased region" description="Basic residues" evidence="3">
    <location>
        <begin position="305"/>
        <end position="324"/>
    </location>
</feature>
<evidence type="ECO:0000256" key="3">
    <source>
        <dbReference type="SAM" id="MobiDB-lite"/>
    </source>
</evidence>
<dbReference type="EMBL" id="SNRW01001165">
    <property type="protein sequence ID" value="KAA6397496.1"/>
    <property type="molecule type" value="Genomic_DNA"/>
</dbReference>
<name>A0A5J4WSE0_9EUKA</name>
<feature type="compositionally biased region" description="Polar residues" evidence="3">
    <location>
        <begin position="212"/>
        <end position="224"/>
    </location>
</feature>
<feature type="compositionally biased region" description="Low complexity" evidence="3">
    <location>
        <begin position="15"/>
        <end position="29"/>
    </location>
</feature>
<feature type="domain" description="RRM" evidence="4">
    <location>
        <begin position="144"/>
        <end position="215"/>
    </location>
</feature>
<dbReference type="SUPFAM" id="SSF54928">
    <property type="entry name" value="RNA-binding domain, RBD"/>
    <property type="match status" value="2"/>
</dbReference>
<organism evidence="5 6">
    <name type="scientific">Streblomastix strix</name>
    <dbReference type="NCBI Taxonomy" id="222440"/>
    <lineage>
        <taxon>Eukaryota</taxon>
        <taxon>Metamonada</taxon>
        <taxon>Preaxostyla</taxon>
        <taxon>Oxymonadida</taxon>
        <taxon>Streblomastigidae</taxon>
        <taxon>Streblomastix</taxon>
    </lineage>
</organism>
<dbReference type="PROSITE" id="PS50102">
    <property type="entry name" value="RRM"/>
    <property type="match status" value="2"/>
</dbReference>
<feature type="compositionally biased region" description="Basic residues" evidence="3">
    <location>
        <begin position="1"/>
        <end position="14"/>
    </location>
</feature>
<dbReference type="Proteomes" id="UP000324800">
    <property type="component" value="Unassembled WGS sequence"/>
</dbReference>
<evidence type="ECO:0000313" key="5">
    <source>
        <dbReference type="EMBL" id="KAA6397496.1"/>
    </source>
</evidence>
<evidence type="ECO:0000256" key="2">
    <source>
        <dbReference type="PROSITE-ProRule" id="PRU00176"/>
    </source>
</evidence>